<evidence type="ECO:0000259" key="11">
    <source>
        <dbReference type="PROSITE" id="PS51278"/>
    </source>
</evidence>
<dbReference type="GO" id="GO:0006529">
    <property type="term" value="P:asparagine biosynthetic process"/>
    <property type="evidence" value="ECO:0007669"/>
    <property type="project" value="UniProtKB-KW"/>
</dbReference>
<evidence type="ECO:0000313" key="12">
    <source>
        <dbReference type="EMBL" id="GII95060.1"/>
    </source>
</evidence>
<keyword evidence="5 9" id="KW-0067">ATP-binding</keyword>
<gene>
    <name evidence="12" type="primary">asnO</name>
    <name evidence="12" type="ORF">Ssi02_52910</name>
</gene>
<dbReference type="CDD" id="cd01991">
    <property type="entry name" value="Asn_synthase_B_C"/>
    <property type="match status" value="1"/>
</dbReference>
<keyword evidence="13" id="KW-1185">Reference proteome</keyword>
<dbReference type="InterPro" id="IPR033738">
    <property type="entry name" value="AsnB_N"/>
</dbReference>
<dbReference type="PANTHER" id="PTHR43284">
    <property type="entry name" value="ASPARAGINE SYNTHETASE (GLUTAMINE-HYDROLYZING)"/>
    <property type="match status" value="1"/>
</dbReference>
<dbReference type="InterPro" id="IPR029055">
    <property type="entry name" value="Ntn_hydrolases_N"/>
</dbReference>
<evidence type="ECO:0000256" key="10">
    <source>
        <dbReference type="PIRSR" id="PIRSR001589-3"/>
    </source>
</evidence>
<evidence type="ECO:0000256" key="4">
    <source>
        <dbReference type="ARBA" id="ARBA00022741"/>
    </source>
</evidence>
<comment type="pathway">
    <text evidence="1">Amino-acid biosynthesis; L-asparagine biosynthesis; L-asparagine from L-aspartate (L-Gln route): step 1/1.</text>
</comment>
<evidence type="ECO:0000256" key="6">
    <source>
        <dbReference type="ARBA" id="ARBA00022888"/>
    </source>
</evidence>
<evidence type="ECO:0000256" key="5">
    <source>
        <dbReference type="ARBA" id="ARBA00022840"/>
    </source>
</evidence>
<dbReference type="AlphaFoldDB" id="A0A919RLK5"/>
<dbReference type="PIRSF" id="PIRSF001589">
    <property type="entry name" value="Asn_synthetase_glu-h"/>
    <property type="match status" value="1"/>
</dbReference>
<dbReference type="GO" id="GO:0005524">
    <property type="term" value="F:ATP binding"/>
    <property type="evidence" value="ECO:0007669"/>
    <property type="project" value="UniProtKB-KW"/>
</dbReference>
<dbReference type="GO" id="GO:0004066">
    <property type="term" value="F:asparagine synthase (glutamine-hydrolyzing) activity"/>
    <property type="evidence" value="ECO:0007669"/>
    <property type="project" value="UniProtKB-EC"/>
</dbReference>
<dbReference type="InterPro" id="IPR017932">
    <property type="entry name" value="GATase_2_dom"/>
</dbReference>
<dbReference type="InterPro" id="IPR051786">
    <property type="entry name" value="ASN_synthetase/amidase"/>
</dbReference>
<dbReference type="Gene3D" id="3.40.50.620">
    <property type="entry name" value="HUPs"/>
    <property type="match status" value="1"/>
</dbReference>
<dbReference type="PANTHER" id="PTHR43284:SF1">
    <property type="entry name" value="ASPARAGINE SYNTHETASE"/>
    <property type="match status" value="1"/>
</dbReference>
<dbReference type="Pfam" id="PF00733">
    <property type="entry name" value="Asn_synthase"/>
    <property type="match status" value="1"/>
</dbReference>
<sequence>MSGLTGWVDYERDLRAHGADITWAVGTLACRGPDGEGTWAGRHAALGRRALHTLQGARTGPVKVIEDGRLLTVVSHTGTVLNHAELRRELIARGHRFVTTGDGEVLARAYLQWGAGFCEHVLGPFAAAVWDEREETLLLARDRMGVQPLFYATTPAGVVFGSTMTSVLTHSQVSSTVDAEGLCEVLSYAGTPGLTPFRDLRKVRAGHVLRFTRKGTESIRYWGLTTKPHDDDLKETVGRVRDLLQEGVRLHLTGDAPLSAMLSGGLDSSAISALASAELRHKGEGRLRTFAVSFAGHDHGFRPDDQRSAPDAPYVAAMVASLDADHTEVVVDSADLIDPVVRAAVLRVKELPTPFGDMNTSAYLLARAASEHTRITMVGEGADLIFQGTSWQHEPEIARSGTFPWIAVGQQRGHAAGLGCGLLDPGLLHRLDPAGYARRRFAESGAEVEHLPGASADERLMRELCYANMTRFAENQNNHVEALGQSLGMEVRIPYWHHRLVEYVYNAPWSMQTHDGREKSLLRSAVADLLPDSVLHRRKSPFPVIQDPAYDKGLRAELSELLADQAAPVRPLMDVKAVKRLLADPGSLAGGWLSRTNVELLLQLDAWLRGHSVQLAV</sequence>
<feature type="binding site" evidence="9">
    <location>
        <position position="292"/>
    </location>
    <ligand>
        <name>ATP</name>
        <dbReference type="ChEBI" id="CHEBI:30616"/>
    </ligand>
</feature>
<evidence type="ECO:0000313" key="13">
    <source>
        <dbReference type="Proteomes" id="UP000606172"/>
    </source>
</evidence>
<keyword evidence="7" id="KW-0315">Glutamine amidotransferase</keyword>
<evidence type="ECO:0000256" key="2">
    <source>
        <dbReference type="ARBA" id="ARBA00005752"/>
    </source>
</evidence>
<dbReference type="Pfam" id="PF13537">
    <property type="entry name" value="GATase_7"/>
    <property type="match status" value="1"/>
</dbReference>
<evidence type="ECO:0000256" key="3">
    <source>
        <dbReference type="ARBA" id="ARBA00012737"/>
    </source>
</evidence>
<dbReference type="PROSITE" id="PS51278">
    <property type="entry name" value="GATASE_TYPE_2"/>
    <property type="match status" value="1"/>
</dbReference>
<evidence type="ECO:0000256" key="8">
    <source>
        <dbReference type="ARBA" id="ARBA00048741"/>
    </source>
</evidence>
<comment type="catalytic activity">
    <reaction evidence="8">
        <text>L-aspartate + L-glutamine + ATP + H2O = L-asparagine + L-glutamate + AMP + diphosphate + H(+)</text>
        <dbReference type="Rhea" id="RHEA:12228"/>
        <dbReference type="ChEBI" id="CHEBI:15377"/>
        <dbReference type="ChEBI" id="CHEBI:15378"/>
        <dbReference type="ChEBI" id="CHEBI:29985"/>
        <dbReference type="ChEBI" id="CHEBI:29991"/>
        <dbReference type="ChEBI" id="CHEBI:30616"/>
        <dbReference type="ChEBI" id="CHEBI:33019"/>
        <dbReference type="ChEBI" id="CHEBI:58048"/>
        <dbReference type="ChEBI" id="CHEBI:58359"/>
        <dbReference type="ChEBI" id="CHEBI:456215"/>
        <dbReference type="EC" id="6.3.5.4"/>
    </reaction>
</comment>
<comment type="caution">
    <text evidence="12">The sequence shown here is derived from an EMBL/GenBank/DDBJ whole genome shotgun (WGS) entry which is preliminary data.</text>
</comment>
<dbReference type="NCBIfam" id="TIGR01536">
    <property type="entry name" value="asn_synth_AEB"/>
    <property type="match status" value="1"/>
</dbReference>
<dbReference type="EC" id="6.3.5.4" evidence="3"/>
<dbReference type="CDD" id="cd00712">
    <property type="entry name" value="AsnB"/>
    <property type="match status" value="1"/>
</dbReference>
<name>A0A919RLK5_9ACTN</name>
<dbReference type="InterPro" id="IPR001962">
    <property type="entry name" value="Asn_synthase"/>
</dbReference>
<protein>
    <recommendedName>
        <fullName evidence="3">asparagine synthase (glutamine-hydrolyzing)</fullName>
        <ecNumber evidence="3">6.3.5.4</ecNumber>
    </recommendedName>
</protein>
<keyword evidence="6" id="KW-0061">Asparagine biosynthesis</keyword>
<feature type="binding site" evidence="9">
    <location>
        <position position="102"/>
    </location>
    <ligand>
        <name>L-glutamine</name>
        <dbReference type="ChEBI" id="CHEBI:58359"/>
    </ligand>
</feature>
<dbReference type="Proteomes" id="UP000606172">
    <property type="component" value="Unassembled WGS sequence"/>
</dbReference>
<dbReference type="SUPFAM" id="SSF52402">
    <property type="entry name" value="Adenine nucleotide alpha hydrolases-like"/>
    <property type="match status" value="1"/>
</dbReference>
<dbReference type="InterPro" id="IPR014729">
    <property type="entry name" value="Rossmann-like_a/b/a_fold"/>
</dbReference>
<proteinExistence type="inferred from homology"/>
<feature type="site" description="Important for beta-aspartyl-AMP intermediate formation" evidence="10">
    <location>
        <position position="380"/>
    </location>
</feature>
<feature type="domain" description="Glutamine amidotransferase type-2" evidence="11">
    <location>
        <begin position="2"/>
        <end position="214"/>
    </location>
</feature>
<comment type="similarity">
    <text evidence="2">Belongs to the asparagine synthetase family.</text>
</comment>
<dbReference type="RefSeq" id="WP_204030108.1">
    <property type="nucleotide sequence ID" value="NZ_BOOW01000032.1"/>
</dbReference>
<organism evidence="12 13">
    <name type="scientific">Sinosporangium siamense</name>
    <dbReference type="NCBI Taxonomy" id="1367973"/>
    <lineage>
        <taxon>Bacteria</taxon>
        <taxon>Bacillati</taxon>
        <taxon>Actinomycetota</taxon>
        <taxon>Actinomycetes</taxon>
        <taxon>Streptosporangiales</taxon>
        <taxon>Streptosporangiaceae</taxon>
        <taxon>Sinosporangium</taxon>
    </lineage>
</organism>
<dbReference type="Gene3D" id="3.60.20.10">
    <property type="entry name" value="Glutamine Phosphoribosylpyrophosphate, subunit 1, domain 1"/>
    <property type="match status" value="1"/>
</dbReference>
<evidence type="ECO:0000256" key="7">
    <source>
        <dbReference type="ARBA" id="ARBA00022962"/>
    </source>
</evidence>
<evidence type="ECO:0000256" key="1">
    <source>
        <dbReference type="ARBA" id="ARBA00005187"/>
    </source>
</evidence>
<accession>A0A919RLK5</accession>
<dbReference type="InterPro" id="IPR006426">
    <property type="entry name" value="Asn_synth_AEB"/>
</dbReference>
<dbReference type="GO" id="GO:0005829">
    <property type="term" value="C:cytosol"/>
    <property type="evidence" value="ECO:0007669"/>
    <property type="project" value="TreeGrafter"/>
</dbReference>
<keyword evidence="4 9" id="KW-0547">Nucleotide-binding</keyword>
<keyword evidence="6" id="KW-0028">Amino-acid biosynthesis</keyword>
<dbReference type="SUPFAM" id="SSF56235">
    <property type="entry name" value="N-terminal nucleophile aminohydrolases (Ntn hydrolases)"/>
    <property type="match status" value="1"/>
</dbReference>
<dbReference type="EMBL" id="BOOW01000032">
    <property type="protein sequence ID" value="GII95060.1"/>
    <property type="molecule type" value="Genomic_DNA"/>
</dbReference>
<evidence type="ECO:0000256" key="9">
    <source>
        <dbReference type="PIRSR" id="PIRSR001589-2"/>
    </source>
</evidence>
<reference evidence="12" key="1">
    <citation type="submission" date="2021-01" db="EMBL/GenBank/DDBJ databases">
        <title>Whole genome shotgun sequence of Sinosporangium siamense NBRC 109515.</title>
        <authorList>
            <person name="Komaki H."/>
            <person name="Tamura T."/>
        </authorList>
    </citation>
    <scope>NUCLEOTIDE SEQUENCE</scope>
    <source>
        <strain evidence="12">NBRC 109515</strain>
    </source>
</reference>